<name>A0A392SCY8_9FABA</name>
<protein>
    <submittedName>
        <fullName evidence="1">SNARE-interacting protein KEULE-like</fullName>
    </submittedName>
</protein>
<evidence type="ECO:0000313" key="2">
    <source>
        <dbReference type="Proteomes" id="UP000265520"/>
    </source>
</evidence>
<evidence type="ECO:0000313" key="1">
    <source>
        <dbReference type="EMBL" id="MCI45745.1"/>
    </source>
</evidence>
<dbReference type="Proteomes" id="UP000265520">
    <property type="component" value="Unassembled WGS sequence"/>
</dbReference>
<reference evidence="1 2" key="1">
    <citation type="journal article" date="2018" name="Front. Plant Sci.">
        <title>Red Clover (Trifolium pratense) and Zigzag Clover (T. medium) - A Picture of Genomic Similarities and Differences.</title>
        <authorList>
            <person name="Dluhosova J."/>
            <person name="Istvanek J."/>
            <person name="Nedelnik J."/>
            <person name="Repkova J."/>
        </authorList>
    </citation>
    <scope>NUCLEOTIDE SEQUENCE [LARGE SCALE GENOMIC DNA]</scope>
    <source>
        <strain evidence="2">cv. 10/8</strain>
        <tissue evidence="1">Leaf</tissue>
    </source>
</reference>
<dbReference type="EMBL" id="LXQA010347873">
    <property type="protein sequence ID" value="MCI45745.1"/>
    <property type="molecule type" value="Genomic_DNA"/>
</dbReference>
<organism evidence="1 2">
    <name type="scientific">Trifolium medium</name>
    <dbReference type="NCBI Taxonomy" id="97028"/>
    <lineage>
        <taxon>Eukaryota</taxon>
        <taxon>Viridiplantae</taxon>
        <taxon>Streptophyta</taxon>
        <taxon>Embryophyta</taxon>
        <taxon>Tracheophyta</taxon>
        <taxon>Spermatophyta</taxon>
        <taxon>Magnoliopsida</taxon>
        <taxon>eudicotyledons</taxon>
        <taxon>Gunneridae</taxon>
        <taxon>Pentapetalae</taxon>
        <taxon>rosids</taxon>
        <taxon>fabids</taxon>
        <taxon>Fabales</taxon>
        <taxon>Fabaceae</taxon>
        <taxon>Papilionoideae</taxon>
        <taxon>50 kb inversion clade</taxon>
        <taxon>NPAAA clade</taxon>
        <taxon>Hologalegina</taxon>
        <taxon>IRL clade</taxon>
        <taxon>Trifolieae</taxon>
        <taxon>Trifolium</taxon>
    </lineage>
</organism>
<feature type="non-terminal residue" evidence="1">
    <location>
        <position position="1"/>
    </location>
</feature>
<proteinExistence type="predicted"/>
<sequence>KVNNTIRESGLRELGQLEQDLVFGDAGMKEVIKFLTTKEVSNSEMGNEKGVPYT</sequence>
<comment type="caution">
    <text evidence="1">The sequence shown here is derived from an EMBL/GenBank/DDBJ whole genome shotgun (WGS) entry which is preliminary data.</text>
</comment>
<dbReference type="AlphaFoldDB" id="A0A392SCY8"/>
<keyword evidence="2" id="KW-1185">Reference proteome</keyword>
<accession>A0A392SCY8</accession>